<dbReference type="EMBL" id="AP024085">
    <property type="protein sequence ID" value="BCL57417.1"/>
    <property type="molecule type" value="Genomic_DNA"/>
</dbReference>
<dbReference type="Proteomes" id="UP000593842">
    <property type="component" value="Chromosome"/>
</dbReference>
<evidence type="ECO:0000313" key="1">
    <source>
        <dbReference type="EMBL" id="BCL57417.1"/>
    </source>
</evidence>
<proteinExistence type="predicted"/>
<protein>
    <submittedName>
        <fullName evidence="1">Uncharacterized protein</fullName>
    </submittedName>
</protein>
<organism evidence="1 2">
    <name type="scientific">Faecalibacillus intestinalis</name>
    <dbReference type="NCBI Taxonomy" id="1982626"/>
    <lineage>
        <taxon>Bacteria</taxon>
        <taxon>Bacillati</taxon>
        <taxon>Bacillota</taxon>
        <taxon>Erysipelotrichia</taxon>
        <taxon>Erysipelotrichales</taxon>
        <taxon>Coprobacillaceae</taxon>
        <taxon>Faecalibacillus</taxon>
    </lineage>
</organism>
<name>A0A7I8DXR9_9FIRM</name>
<dbReference type="RefSeq" id="WP_117347082.1">
    <property type="nucleotide sequence ID" value="NZ_AP024085.1"/>
</dbReference>
<evidence type="ECO:0000313" key="2">
    <source>
        <dbReference type="Proteomes" id="UP000593842"/>
    </source>
</evidence>
<dbReference type="AlphaFoldDB" id="A0A7I8DXR9"/>
<reference evidence="2" key="1">
    <citation type="submission" date="2020-09" db="EMBL/GenBank/DDBJ databases">
        <title>Complete genome sequencing of Faecalibacillus intestinalis strain 14EGH31.</title>
        <authorList>
            <person name="Sakamoto M."/>
            <person name="Murakami T."/>
            <person name="Mori H."/>
        </authorList>
    </citation>
    <scope>NUCLEOTIDE SEQUENCE [LARGE SCALE GENOMIC DNA]</scope>
    <source>
        <strain evidence="2">14EGH31</strain>
    </source>
</reference>
<dbReference type="GeneID" id="70579564"/>
<gene>
    <name evidence="1" type="ORF">Fi14EGH31_11290</name>
</gene>
<dbReference type="KEGG" id="fit:Fi14EGH31_11290"/>
<sequence length="103" mass="12085">MIIEVKTVEILAKQKMQFEATTVVKEEKLIKFMTGFKNSLKETRNDGYIKEVALHLGVDENSNLILREYAKVILNPLFMHSNEKIEEIIQEMKKVEEKIEKVF</sequence>
<accession>A0A7I8DXR9</accession>